<evidence type="ECO:0000256" key="1">
    <source>
        <dbReference type="SAM" id="Phobius"/>
    </source>
</evidence>
<dbReference type="EMBL" id="RRYP01015038">
    <property type="protein sequence ID" value="TNV75698.1"/>
    <property type="molecule type" value="Genomic_DNA"/>
</dbReference>
<proteinExistence type="predicted"/>
<protein>
    <submittedName>
        <fullName evidence="2">Uncharacterized protein</fullName>
    </submittedName>
</protein>
<keyword evidence="1" id="KW-0472">Membrane</keyword>
<dbReference type="AlphaFoldDB" id="A0A8J8NIJ2"/>
<keyword evidence="1" id="KW-1133">Transmembrane helix</keyword>
<dbReference type="Proteomes" id="UP000785679">
    <property type="component" value="Unassembled WGS sequence"/>
</dbReference>
<evidence type="ECO:0000313" key="2">
    <source>
        <dbReference type="EMBL" id="TNV75698.1"/>
    </source>
</evidence>
<feature type="transmembrane region" description="Helical" evidence="1">
    <location>
        <begin position="123"/>
        <end position="146"/>
    </location>
</feature>
<name>A0A8J8NIJ2_HALGN</name>
<accession>A0A8J8NIJ2</accession>
<feature type="transmembrane region" description="Helical" evidence="1">
    <location>
        <begin position="68"/>
        <end position="86"/>
    </location>
</feature>
<gene>
    <name evidence="2" type="ORF">FGO68_gene3911</name>
</gene>
<evidence type="ECO:0000313" key="3">
    <source>
        <dbReference type="Proteomes" id="UP000785679"/>
    </source>
</evidence>
<keyword evidence="3" id="KW-1185">Reference proteome</keyword>
<sequence>MTVSESHPISTYFELRDLFTLNLSTYVSFGTTSILIPIISRVLYYYITSLGSAAKVIQIAQGSLEIHVIGNVLSCLIVLSSLIMNSGLIDPVVLLLLGFPALYIISPALIMNKMLRTQGVGSILGKLALYGLVFVGWICFMVLDILSTINSWYEIEQGPAYSANDYFFPILFGLMSLAIKISGWLMQSLVISALASGEAQFFGIVITALSYCVIVEPQFLIIQELL</sequence>
<reference evidence="2" key="1">
    <citation type="submission" date="2019-06" db="EMBL/GenBank/DDBJ databases">
        <authorList>
            <person name="Zheng W."/>
        </authorList>
    </citation>
    <scope>NUCLEOTIDE SEQUENCE</scope>
    <source>
        <strain evidence="2">QDHG01</strain>
    </source>
</reference>
<comment type="caution">
    <text evidence="2">The sequence shown here is derived from an EMBL/GenBank/DDBJ whole genome shotgun (WGS) entry which is preliminary data.</text>
</comment>
<feature type="transmembrane region" description="Helical" evidence="1">
    <location>
        <begin position="92"/>
        <end position="111"/>
    </location>
</feature>
<feature type="transmembrane region" description="Helical" evidence="1">
    <location>
        <begin position="201"/>
        <end position="222"/>
    </location>
</feature>
<feature type="transmembrane region" description="Helical" evidence="1">
    <location>
        <begin position="26"/>
        <end position="47"/>
    </location>
</feature>
<keyword evidence="1" id="KW-0812">Transmembrane</keyword>
<organism evidence="2 3">
    <name type="scientific">Halteria grandinella</name>
    <dbReference type="NCBI Taxonomy" id="5974"/>
    <lineage>
        <taxon>Eukaryota</taxon>
        <taxon>Sar</taxon>
        <taxon>Alveolata</taxon>
        <taxon>Ciliophora</taxon>
        <taxon>Intramacronucleata</taxon>
        <taxon>Spirotrichea</taxon>
        <taxon>Stichotrichia</taxon>
        <taxon>Sporadotrichida</taxon>
        <taxon>Halteriidae</taxon>
        <taxon>Halteria</taxon>
    </lineage>
</organism>
<feature type="transmembrane region" description="Helical" evidence="1">
    <location>
        <begin position="166"/>
        <end position="194"/>
    </location>
</feature>